<dbReference type="SUPFAM" id="SSF74653">
    <property type="entry name" value="TolA/TonB C-terminal domain"/>
    <property type="match status" value="1"/>
</dbReference>
<keyword evidence="3" id="KW-1185">Reference proteome</keyword>
<sequence>MKKLLMMVMLASVPAFIAAQTKPKTDAEAKPQGPKSVEELPDYAELKKKLDLKDVVTVAEEEPEYPGGKKAYLYKVSENMPIIDIKNKDQFSTTIYVIVEKDGYVRKYAAISKNKKHAAAGEEAVKKVFERWKPAKIGGKPVRYIFYIPIGLKKW</sequence>
<evidence type="ECO:0000313" key="2">
    <source>
        <dbReference type="EMBL" id="PQA96609.1"/>
    </source>
</evidence>
<keyword evidence="1" id="KW-0732">Signal</keyword>
<reference evidence="2 3" key="1">
    <citation type="submission" date="2016-11" db="EMBL/GenBank/DDBJ databases">
        <title>Whole genomes of Flavobacteriaceae.</title>
        <authorList>
            <person name="Stine C."/>
            <person name="Li C."/>
            <person name="Tadesse D."/>
        </authorList>
    </citation>
    <scope>NUCLEOTIDE SEQUENCE [LARGE SCALE GENOMIC DNA]</scope>
    <source>
        <strain evidence="2 3">DSM 21068</strain>
    </source>
</reference>
<comment type="caution">
    <text evidence="2">The sequence shown here is derived from an EMBL/GenBank/DDBJ whole genome shotgun (WGS) entry which is preliminary data.</text>
</comment>
<evidence type="ECO:0000256" key="1">
    <source>
        <dbReference type="SAM" id="SignalP"/>
    </source>
</evidence>
<dbReference type="Proteomes" id="UP000238314">
    <property type="component" value="Unassembled WGS sequence"/>
</dbReference>
<evidence type="ECO:0008006" key="4">
    <source>
        <dbReference type="Google" id="ProtNLM"/>
    </source>
</evidence>
<name>A0A2S7KHY4_9FLAO</name>
<feature type="signal peptide" evidence="1">
    <location>
        <begin position="1"/>
        <end position="17"/>
    </location>
</feature>
<dbReference type="EMBL" id="MUGO01000003">
    <property type="protein sequence ID" value="PQA96609.1"/>
    <property type="molecule type" value="Genomic_DNA"/>
</dbReference>
<dbReference type="OrthoDB" id="1095452at2"/>
<feature type="chain" id="PRO_5015590492" description="TonB protein C-terminal" evidence="1">
    <location>
        <begin position="18"/>
        <end position="155"/>
    </location>
</feature>
<evidence type="ECO:0000313" key="3">
    <source>
        <dbReference type="Proteomes" id="UP000238314"/>
    </source>
</evidence>
<dbReference type="Gene3D" id="3.30.1150.10">
    <property type="match status" value="1"/>
</dbReference>
<organism evidence="2 3">
    <name type="scientific">Chryseobacterium piscicola</name>
    <dbReference type="NCBI Taxonomy" id="551459"/>
    <lineage>
        <taxon>Bacteria</taxon>
        <taxon>Pseudomonadati</taxon>
        <taxon>Bacteroidota</taxon>
        <taxon>Flavobacteriia</taxon>
        <taxon>Flavobacteriales</taxon>
        <taxon>Weeksellaceae</taxon>
        <taxon>Chryseobacterium group</taxon>
        <taxon>Chryseobacterium</taxon>
    </lineage>
</organism>
<dbReference type="AlphaFoldDB" id="A0A2S7KHY4"/>
<protein>
    <recommendedName>
        <fullName evidence="4">TonB protein C-terminal</fullName>
    </recommendedName>
</protein>
<dbReference type="RefSeq" id="WP_076448920.1">
    <property type="nucleotide sequence ID" value="NZ_FTOJ01000001.1"/>
</dbReference>
<accession>A0A2S7KHY4</accession>
<proteinExistence type="predicted"/>
<gene>
    <name evidence="2" type="ORF">B0A70_05730</name>
</gene>